<reference evidence="1" key="2">
    <citation type="journal article" date="2015" name="Fish Shellfish Immunol.">
        <title>Early steps in the European eel (Anguilla anguilla)-Vibrio vulnificus interaction in the gills: Role of the RtxA13 toxin.</title>
        <authorList>
            <person name="Callol A."/>
            <person name="Pajuelo D."/>
            <person name="Ebbesson L."/>
            <person name="Teles M."/>
            <person name="MacKenzie S."/>
            <person name="Amaro C."/>
        </authorList>
    </citation>
    <scope>NUCLEOTIDE SEQUENCE</scope>
</reference>
<accession>A0A0E9TUF7</accession>
<name>A0A0E9TUF7_ANGAN</name>
<reference evidence="1" key="1">
    <citation type="submission" date="2014-11" db="EMBL/GenBank/DDBJ databases">
        <authorList>
            <person name="Amaro Gonzalez C."/>
        </authorList>
    </citation>
    <scope>NUCLEOTIDE SEQUENCE</scope>
</reference>
<dbReference type="AlphaFoldDB" id="A0A0E9TUF7"/>
<sequence>MVFFFHLVTNFMMYLSK</sequence>
<proteinExistence type="predicted"/>
<dbReference type="EMBL" id="GBXM01051470">
    <property type="protein sequence ID" value="JAH57107.1"/>
    <property type="molecule type" value="Transcribed_RNA"/>
</dbReference>
<evidence type="ECO:0000313" key="1">
    <source>
        <dbReference type="EMBL" id="JAH57107.1"/>
    </source>
</evidence>
<organism evidence="1">
    <name type="scientific">Anguilla anguilla</name>
    <name type="common">European freshwater eel</name>
    <name type="synonym">Muraena anguilla</name>
    <dbReference type="NCBI Taxonomy" id="7936"/>
    <lineage>
        <taxon>Eukaryota</taxon>
        <taxon>Metazoa</taxon>
        <taxon>Chordata</taxon>
        <taxon>Craniata</taxon>
        <taxon>Vertebrata</taxon>
        <taxon>Euteleostomi</taxon>
        <taxon>Actinopterygii</taxon>
        <taxon>Neopterygii</taxon>
        <taxon>Teleostei</taxon>
        <taxon>Anguilliformes</taxon>
        <taxon>Anguillidae</taxon>
        <taxon>Anguilla</taxon>
    </lineage>
</organism>
<protein>
    <submittedName>
        <fullName evidence="1">Uncharacterized protein</fullName>
    </submittedName>
</protein>